<accession>A0A4Y2KP70</accession>
<gene>
    <name evidence="1" type="ORF">AVEN_230438_1</name>
</gene>
<reference evidence="1 2" key="1">
    <citation type="journal article" date="2019" name="Sci. Rep.">
        <title>Orb-weaving spider Araneus ventricosus genome elucidates the spidroin gene catalogue.</title>
        <authorList>
            <person name="Kono N."/>
            <person name="Nakamura H."/>
            <person name="Ohtoshi R."/>
            <person name="Moran D.A.P."/>
            <person name="Shinohara A."/>
            <person name="Yoshida Y."/>
            <person name="Fujiwara M."/>
            <person name="Mori M."/>
            <person name="Tomita M."/>
            <person name="Arakawa K."/>
        </authorList>
    </citation>
    <scope>NUCLEOTIDE SEQUENCE [LARGE SCALE GENOMIC DNA]</scope>
</reference>
<dbReference type="AlphaFoldDB" id="A0A4Y2KP70"/>
<organism evidence="1 2">
    <name type="scientific">Araneus ventricosus</name>
    <name type="common">Orbweaver spider</name>
    <name type="synonym">Epeira ventricosa</name>
    <dbReference type="NCBI Taxonomy" id="182803"/>
    <lineage>
        <taxon>Eukaryota</taxon>
        <taxon>Metazoa</taxon>
        <taxon>Ecdysozoa</taxon>
        <taxon>Arthropoda</taxon>
        <taxon>Chelicerata</taxon>
        <taxon>Arachnida</taxon>
        <taxon>Araneae</taxon>
        <taxon>Araneomorphae</taxon>
        <taxon>Entelegynae</taxon>
        <taxon>Araneoidea</taxon>
        <taxon>Araneidae</taxon>
        <taxon>Araneus</taxon>
    </lineage>
</organism>
<protein>
    <submittedName>
        <fullName evidence="1">Uncharacterized protein</fullName>
    </submittedName>
</protein>
<keyword evidence="2" id="KW-1185">Reference proteome</keyword>
<sequence>MKSFIAIGDSLNNEKRWEIVSLRSSIDSLPTEGTGFFCPYDICEDSGPTAPPTTEPNKGRLVGCVVLSGTRAIFDYAAPNKGRQPPALEYFQPRRLPWC</sequence>
<evidence type="ECO:0000313" key="1">
    <source>
        <dbReference type="EMBL" id="GBN04414.1"/>
    </source>
</evidence>
<name>A0A4Y2KP70_ARAVE</name>
<dbReference type="Proteomes" id="UP000499080">
    <property type="component" value="Unassembled WGS sequence"/>
</dbReference>
<comment type="caution">
    <text evidence="1">The sequence shown here is derived from an EMBL/GenBank/DDBJ whole genome shotgun (WGS) entry which is preliminary data.</text>
</comment>
<proteinExistence type="predicted"/>
<evidence type="ECO:0000313" key="2">
    <source>
        <dbReference type="Proteomes" id="UP000499080"/>
    </source>
</evidence>
<dbReference type="EMBL" id="BGPR01004883">
    <property type="protein sequence ID" value="GBN04414.1"/>
    <property type="molecule type" value="Genomic_DNA"/>
</dbReference>